<dbReference type="EMBL" id="JAKWBL010000001">
    <property type="protein sequence ID" value="MCH5596472.1"/>
    <property type="molecule type" value="Genomic_DNA"/>
</dbReference>
<organism evidence="2 3">
    <name type="scientific">Niabella ginsengisoli</name>
    <dbReference type="NCBI Taxonomy" id="522298"/>
    <lineage>
        <taxon>Bacteria</taxon>
        <taxon>Pseudomonadati</taxon>
        <taxon>Bacteroidota</taxon>
        <taxon>Chitinophagia</taxon>
        <taxon>Chitinophagales</taxon>
        <taxon>Chitinophagaceae</taxon>
        <taxon>Niabella</taxon>
    </lineage>
</organism>
<sequence length="237" mass="27658">MTILRSYIYYKMKLCTSVLTLVICFVVISNITSAQNTYFIDGYHGGIYGHYPKNFTDFILKNLDKKPDWNINLEIEPETWDSVKARYPEAYTRFKSYYEKQYPKNSRIEFVNPAYGQSYFFNVSGESIIRHFEYGIKKMKEHFPNATFDTYSSEEPCFTSALPFILKSFGFKYASLKNPNTCWGGYTRAFGGEILNWVGPEGTKIPTVPRYGSEKLVNFSTWQTQAWTNSDDFFQML</sequence>
<dbReference type="Pfam" id="PF01074">
    <property type="entry name" value="Glyco_hydro_38N"/>
    <property type="match status" value="1"/>
</dbReference>
<dbReference type="PANTHER" id="PTHR46017">
    <property type="entry name" value="ALPHA-MANNOSIDASE 2C1"/>
    <property type="match status" value="1"/>
</dbReference>
<proteinExistence type="predicted"/>
<keyword evidence="3" id="KW-1185">Reference proteome</keyword>
<dbReference type="InterPro" id="IPR011330">
    <property type="entry name" value="Glyco_hydro/deAcase_b/a-brl"/>
</dbReference>
<comment type="caution">
    <text evidence="2">The sequence shown here is derived from an EMBL/GenBank/DDBJ whole genome shotgun (WGS) entry which is preliminary data.</text>
</comment>
<dbReference type="RefSeq" id="WP_240825323.1">
    <property type="nucleotide sequence ID" value="NZ_JAKWBL010000001.1"/>
</dbReference>
<gene>
    <name evidence="2" type="ORF">MKP09_00290</name>
</gene>
<dbReference type="Gene3D" id="3.20.110.10">
    <property type="entry name" value="Glycoside hydrolase 38, N terminal domain"/>
    <property type="match status" value="1"/>
</dbReference>
<feature type="domain" description="Glycoside hydrolase family 38 N-terminal" evidence="1">
    <location>
        <begin position="56"/>
        <end position="207"/>
    </location>
</feature>
<evidence type="ECO:0000313" key="2">
    <source>
        <dbReference type="EMBL" id="MCH5596472.1"/>
    </source>
</evidence>
<dbReference type="InterPro" id="IPR027291">
    <property type="entry name" value="Glyco_hydro_38_N_sf"/>
</dbReference>
<name>A0ABS9SDN1_9BACT</name>
<accession>A0ABS9SDN1</accession>
<reference evidence="2 3" key="1">
    <citation type="submission" date="2022-02" db="EMBL/GenBank/DDBJ databases">
        <authorList>
            <person name="Min J."/>
        </authorList>
    </citation>
    <scope>NUCLEOTIDE SEQUENCE [LARGE SCALE GENOMIC DNA]</scope>
    <source>
        <strain evidence="2 3">GR10-1</strain>
    </source>
</reference>
<protein>
    <recommendedName>
        <fullName evidence="1">Glycoside hydrolase family 38 N-terminal domain-containing protein</fullName>
    </recommendedName>
</protein>
<evidence type="ECO:0000313" key="3">
    <source>
        <dbReference type="Proteomes" id="UP001202248"/>
    </source>
</evidence>
<dbReference type="InterPro" id="IPR000602">
    <property type="entry name" value="Glyco_hydro_38_N"/>
</dbReference>
<dbReference type="Proteomes" id="UP001202248">
    <property type="component" value="Unassembled WGS sequence"/>
</dbReference>
<evidence type="ECO:0000259" key="1">
    <source>
        <dbReference type="Pfam" id="PF01074"/>
    </source>
</evidence>
<dbReference type="SUPFAM" id="SSF88713">
    <property type="entry name" value="Glycoside hydrolase/deacetylase"/>
    <property type="match status" value="1"/>
</dbReference>
<dbReference type="PANTHER" id="PTHR46017:SF1">
    <property type="entry name" value="ALPHA-MANNOSIDASE 2C1"/>
    <property type="match status" value="1"/>
</dbReference>